<reference evidence="4" key="1">
    <citation type="submission" date="2015-07" db="EMBL/GenBank/DDBJ databases">
        <title>Lactobacillus ginsenosidimutans/EMML 3141/ whole genome sequencing.</title>
        <authorList>
            <person name="Kim M.K."/>
            <person name="Im W.-T."/>
            <person name="Srinivasan S."/>
            <person name="Lee J.-J."/>
        </authorList>
    </citation>
    <scope>NUCLEOTIDE SEQUENCE [LARGE SCALE GENOMIC DNA]</scope>
    <source>
        <strain evidence="4">EMML 3041</strain>
    </source>
</reference>
<keyword evidence="1" id="KW-0732">Signal</keyword>
<evidence type="ECO:0000259" key="2">
    <source>
        <dbReference type="Pfam" id="PF03217"/>
    </source>
</evidence>
<evidence type="ECO:0000313" key="3">
    <source>
        <dbReference type="EMBL" id="AKP67655.1"/>
    </source>
</evidence>
<dbReference type="Proteomes" id="UP000036106">
    <property type="component" value="Chromosome"/>
</dbReference>
<keyword evidence="4" id="KW-1185">Reference proteome</keyword>
<protein>
    <recommendedName>
        <fullName evidence="2">S-layer protein C-terminal domain-containing protein</fullName>
    </recommendedName>
</protein>
<dbReference type="STRING" id="1007676.ABM34_09020"/>
<accession>A0A0H4R1P3</accession>
<dbReference type="EMBL" id="CP012034">
    <property type="protein sequence ID" value="AKP67655.1"/>
    <property type="molecule type" value="Genomic_DNA"/>
</dbReference>
<dbReference type="InterPro" id="IPR024968">
    <property type="entry name" value="SlpA_C_lactobacillus"/>
</dbReference>
<dbReference type="OrthoDB" id="2281946at2"/>
<dbReference type="AlphaFoldDB" id="A0A0H4R1P3"/>
<organism evidence="3 4">
    <name type="scientific">Companilactobacillus ginsenosidimutans</name>
    <dbReference type="NCBI Taxonomy" id="1007676"/>
    <lineage>
        <taxon>Bacteria</taxon>
        <taxon>Bacillati</taxon>
        <taxon>Bacillota</taxon>
        <taxon>Bacilli</taxon>
        <taxon>Lactobacillales</taxon>
        <taxon>Lactobacillaceae</taxon>
        <taxon>Companilactobacillus</taxon>
    </lineage>
</organism>
<evidence type="ECO:0000313" key="4">
    <source>
        <dbReference type="Proteomes" id="UP000036106"/>
    </source>
</evidence>
<gene>
    <name evidence="3" type="ORF">ABM34_09020</name>
</gene>
<feature type="signal peptide" evidence="1">
    <location>
        <begin position="1"/>
        <end position="30"/>
    </location>
</feature>
<dbReference type="Pfam" id="PF03217">
    <property type="entry name" value="SlpA"/>
    <property type="match status" value="1"/>
</dbReference>
<name>A0A0H4R1P3_9LACO</name>
<proteinExistence type="predicted"/>
<evidence type="ECO:0000256" key="1">
    <source>
        <dbReference type="SAM" id="SignalP"/>
    </source>
</evidence>
<dbReference type="KEGG" id="lgn:ABM34_09020"/>
<sequence length="178" mass="19122">MKHKILSLLLALALIFPVLGSLYSTTDAQAAWTDTALNVTIHSRNVSGLSIYDANGNVIPNATVTPNKDFASTSARRDTTSGNVFYKIADNQYLSSQEVLPGIPNLVVNSISSIVTTKAGDTPLYDGNGVLVDGESVKGDGSWFTNKQVINIENGSTFYQISPNRYISSDYITGYYAG</sequence>
<dbReference type="PATRIC" id="fig|1007676.4.peg.1825"/>
<feature type="domain" description="S-layer protein C-terminal" evidence="2">
    <location>
        <begin position="121"/>
        <end position="167"/>
    </location>
</feature>
<dbReference type="RefSeq" id="WP_048705149.1">
    <property type="nucleotide sequence ID" value="NZ_CP012034.1"/>
</dbReference>
<feature type="chain" id="PRO_5005209354" description="S-layer protein C-terminal domain-containing protein" evidence="1">
    <location>
        <begin position="31"/>
        <end position="178"/>
    </location>
</feature>